<reference evidence="1 2" key="1">
    <citation type="submission" date="2020-08" db="EMBL/GenBank/DDBJ databases">
        <title>Genomic Encyclopedia of Type Strains, Phase III (KMG-III): the genomes of soil and plant-associated and newly described type strains.</title>
        <authorList>
            <person name="Whitman W."/>
        </authorList>
    </citation>
    <scope>NUCLEOTIDE SEQUENCE [LARGE SCALE GENOMIC DNA]</scope>
    <source>
        <strain evidence="1 2">CECT 5831</strain>
    </source>
</reference>
<sequence>MKLDNRKLDLAKANPSYYSAPQVPQKCYFDEIPYLSIDGEGDPNGPRFAEATEALYTVAYGVKGMSKQEDQDFTVPKLEGLWWVRSGSGQDAMNVSREEWMWKLLIRMPDYVSAERFEEARMLAVNKKKHLTPIRLVSWNVYLKAIACRCCMSVHSAPSRKPFGRFSSISKPSA</sequence>
<protein>
    <recommendedName>
        <fullName evidence="3">GyrI-like small molecule binding domain-containing protein</fullName>
    </recommendedName>
</protein>
<evidence type="ECO:0008006" key="3">
    <source>
        <dbReference type="Google" id="ProtNLM"/>
    </source>
</evidence>
<proteinExistence type="predicted"/>
<dbReference type="Gene3D" id="3.20.80.10">
    <property type="entry name" value="Regulatory factor, effector binding domain"/>
    <property type="match status" value="1"/>
</dbReference>
<comment type="caution">
    <text evidence="1">The sequence shown here is derived from an EMBL/GenBank/DDBJ whole genome shotgun (WGS) entry which is preliminary data.</text>
</comment>
<dbReference type="EMBL" id="JACHXJ010000002">
    <property type="protein sequence ID" value="MBB3128020.1"/>
    <property type="molecule type" value="Genomic_DNA"/>
</dbReference>
<evidence type="ECO:0000313" key="2">
    <source>
        <dbReference type="Proteomes" id="UP000517523"/>
    </source>
</evidence>
<evidence type="ECO:0000313" key="1">
    <source>
        <dbReference type="EMBL" id="MBB3128020.1"/>
    </source>
</evidence>
<organism evidence="1 2">
    <name type="scientific">Paenibacillus rhizosphaerae</name>
    <dbReference type="NCBI Taxonomy" id="297318"/>
    <lineage>
        <taxon>Bacteria</taxon>
        <taxon>Bacillati</taxon>
        <taxon>Bacillota</taxon>
        <taxon>Bacilli</taxon>
        <taxon>Bacillales</taxon>
        <taxon>Paenibacillaceae</taxon>
        <taxon>Paenibacillus</taxon>
    </lineage>
</organism>
<accession>A0A839TQQ9</accession>
<dbReference type="Proteomes" id="UP000517523">
    <property type="component" value="Unassembled WGS sequence"/>
</dbReference>
<gene>
    <name evidence="1" type="ORF">FHS19_002674</name>
</gene>
<dbReference type="AlphaFoldDB" id="A0A839TQQ9"/>
<dbReference type="InterPro" id="IPR011256">
    <property type="entry name" value="Reg_factor_effector_dom_sf"/>
</dbReference>
<name>A0A839TQQ9_9BACL</name>